<gene>
    <name evidence="1" type="ORF">A3J46_02335</name>
</gene>
<dbReference type="Proteomes" id="UP000177167">
    <property type="component" value="Unassembled WGS sequence"/>
</dbReference>
<evidence type="ECO:0000313" key="1">
    <source>
        <dbReference type="EMBL" id="OGN09574.1"/>
    </source>
</evidence>
<protein>
    <submittedName>
        <fullName evidence="1">Uncharacterized protein</fullName>
    </submittedName>
</protein>
<name>A0A1F8F8U2_9BACT</name>
<sequence length="157" mass="17986">MKYVASSILAIFLVLSWGVHVNFGRPFVEDYRVNPIIFKDGTFVGTDHVARLSKYNWAGGKHIYLVYRFNNPDSILEMLREDSFYFGPFQPKPPISQIKFNCNLPIQVSCQVAPPDILGCSKGQPSTGWNSQLTYLRSQIRNEFQTSRLIPSNFFLD</sequence>
<proteinExistence type="predicted"/>
<organism evidence="1 2">
    <name type="scientific">Candidatus Yanofskybacteria bacterium RIFCSPHIGHO2_02_FULL_41_11</name>
    <dbReference type="NCBI Taxonomy" id="1802675"/>
    <lineage>
        <taxon>Bacteria</taxon>
        <taxon>Candidatus Yanofskyibacteriota</taxon>
    </lineage>
</organism>
<dbReference type="EMBL" id="MGJP01000032">
    <property type="protein sequence ID" value="OGN09574.1"/>
    <property type="molecule type" value="Genomic_DNA"/>
</dbReference>
<evidence type="ECO:0000313" key="2">
    <source>
        <dbReference type="Proteomes" id="UP000177167"/>
    </source>
</evidence>
<comment type="caution">
    <text evidence="1">The sequence shown here is derived from an EMBL/GenBank/DDBJ whole genome shotgun (WGS) entry which is preliminary data.</text>
</comment>
<reference evidence="1 2" key="1">
    <citation type="journal article" date="2016" name="Nat. Commun.">
        <title>Thousands of microbial genomes shed light on interconnected biogeochemical processes in an aquifer system.</title>
        <authorList>
            <person name="Anantharaman K."/>
            <person name="Brown C.T."/>
            <person name="Hug L.A."/>
            <person name="Sharon I."/>
            <person name="Castelle C.J."/>
            <person name="Probst A.J."/>
            <person name="Thomas B.C."/>
            <person name="Singh A."/>
            <person name="Wilkins M.J."/>
            <person name="Karaoz U."/>
            <person name="Brodie E.L."/>
            <person name="Williams K.H."/>
            <person name="Hubbard S.S."/>
            <person name="Banfield J.F."/>
        </authorList>
    </citation>
    <scope>NUCLEOTIDE SEQUENCE [LARGE SCALE GENOMIC DNA]</scope>
</reference>
<dbReference type="AlphaFoldDB" id="A0A1F8F8U2"/>
<accession>A0A1F8F8U2</accession>